<dbReference type="EMBL" id="CADEAL010001463">
    <property type="protein sequence ID" value="CAB1432677.1"/>
    <property type="molecule type" value="Genomic_DNA"/>
</dbReference>
<evidence type="ECO:0000256" key="1">
    <source>
        <dbReference type="SAM" id="MobiDB-lite"/>
    </source>
</evidence>
<dbReference type="AlphaFoldDB" id="A0A9N7YMM1"/>
<evidence type="ECO:0000313" key="3">
    <source>
        <dbReference type="Proteomes" id="UP001153269"/>
    </source>
</evidence>
<reference evidence="2" key="1">
    <citation type="submission" date="2020-03" db="EMBL/GenBank/DDBJ databases">
        <authorList>
            <person name="Weist P."/>
        </authorList>
    </citation>
    <scope>NUCLEOTIDE SEQUENCE</scope>
</reference>
<comment type="caution">
    <text evidence="2">The sequence shown here is derived from an EMBL/GenBank/DDBJ whole genome shotgun (WGS) entry which is preliminary data.</text>
</comment>
<name>A0A9N7YMM1_PLEPL</name>
<proteinExistence type="predicted"/>
<protein>
    <submittedName>
        <fullName evidence="2">Uncharacterized protein</fullName>
    </submittedName>
</protein>
<gene>
    <name evidence="2" type="ORF">PLEPLA_LOCUS20760</name>
</gene>
<sequence length="115" mass="12698">MRGLPPEFGARHGARLPRLDWNARRLLALSAPAESSSIKAARTKHIERNGPICFRDEAGAACAFVNVRIDSFQRRRRDVKIPQRADTRLHAAGFPLRPSRGPHASVRTGVGPTIL</sequence>
<accession>A0A9N7YMM1</accession>
<evidence type="ECO:0000313" key="2">
    <source>
        <dbReference type="EMBL" id="CAB1432677.1"/>
    </source>
</evidence>
<organism evidence="2 3">
    <name type="scientific">Pleuronectes platessa</name>
    <name type="common">European plaice</name>
    <dbReference type="NCBI Taxonomy" id="8262"/>
    <lineage>
        <taxon>Eukaryota</taxon>
        <taxon>Metazoa</taxon>
        <taxon>Chordata</taxon>
        <taxon>Craniata</taxon>
        <taxon>Vertebrata</taxon>
        <taxon>Euteleostomi</taxon>
        <taxon>Actinopterygii</taxon>
        <taxon>Neopterygii</taxon>
        <taxon>Teleostei</taxon>
        <taxon>Neoteleostei</taxon>
        <taxon>Acanthomorphata</taxon>
        <taxon>Carangaria</taxon>
        <taxon>Pleuronectiformes</taxon>
        <taxon>Pleuronectoidei</taxon>
        <taxon>Pleuronectidae</taxon>
        <taxon>Pleuronectes</taxon>
    </lineage>
</organism>
<keyword evidence="3" id="KW-1185">Reference proteome</keyword>
<dbReference type="Proteomes" id="UP001153269">
    <property type="component" value="Unassembled WGS sequence"/>
</dbReference>
<feature type="region of interest" description="Disordered" evidence="1">
    <location>
        <begin position="90"/>
        <end position="115"/>
    </location>
</feature>